<protein>
    <submittedName>
        <fullName evidence="1">Uncharacterized protein</fullName>
    </submittedName>
</protein>
<dbReference type="AlphaFoldDB" id="A0A6N2MQC9"/>
<reference evidence="1" key="1">
    <citation type="submission" date="2019-03" db="EMBL/GenBank/DDBJ databases">
        <authorList>
            <person name="Mank J."/>
            <person name="Almeida P."/>
        </authorList>
    </citation>
    <scope>NUCLEOTIDE SEQUENCE</scope>
    <source>
        <strain evidence="1">78183</strain>
    </source>
</reference>
<organism evidence="1">
    <name type="scientific">Salix viminalis</name>
    <name type="common">Common osier</name>
    <name type="synonym">Basket willow</name>
    <dbReference type="NCBI Taxonomy" id="40686"/>
    <lineage>
        <taxon>Eukaryota</taxon>
        <taxon>Viridiplantae</taxon>
        <taxon>Streptophyta</taxon>
        <taxon>Embryophyta</taxon>
        <taxon>Tracheophyta</taxon>
        <taxon>Spermatophyta</taxon>
        <taxon>Magnoliopsida</taxon>
        <taxon>eudicotyledons</taxon>
        <taxon>Gunneridae</taxon>
        <taxon>Pentapetalae</taxon>
        <taxon>rosids</taxon>
        <taxon>fabids</taxon>
        <taxon>Malpighiales</taxon>
        <taxon>Salicaceae</taxon>
        <taxon>Saliceae</taxon>
        <taxon>Salix</taxon>
    </lineage>
</organism>
<evidence type="ECO:0000313" key="1">
    <source>
        <dbReference type="EMBL" id="VFU54657.1"/>
    </source>
</evidence>
<name>A0A6N2MQC9_SALVM</name>
<sequence length="394" mass="40413">MNAITVPSAPVTANFGSQTAFTLAAQLVDGQPEPPCGVIEIGRVNSAKEAGGIAPAPLHSTTPEAQSAVAQTNFPDASVEHCVLAQKRPAHVAGALSEDEAPAANVKPVEDNAGLPGFAITVPSAPVTANFGSQTAFTLAAQLVDGQPEPPCGVIEIGRVNSAKEAGGIAPAPLHSMTPEAQSAVAQTNFPDASVEHCVLAQKRPAHVAGALREDEAPAANVKPVEDNAGLPGFVRAPGQTVYGHLFVKEKQYCGWLNAKHALLQAITVPSAPVTANFGSQTAFTLAAQLVDGQPEPPCGVIEIGVNSAKDAGGIAPAPLHSMTPEAQSAVAQTNFPDVEHCVLARPCCRALSENEAPVANVKPVEDNCGRPAAVRVPGQTVYGHLFVKEKVTD</sequence>
<proteinExistence type="predicted"/>
<accession>A0A6N2MQC9</accession>
<dbReference type="EMBL" id="CAADRP010001852">
    <property type="protein sequence ID" value="VFU54657.1"/>
    <property type="molecule type" value="Genomic_DNA"/>
</dbReference>
<gene>
    <name evidence="1" type="ORF">SVIM_LOCUS383472</name>
</gene>